<evidence type="ECO:0000313" key="2">
    <source>
        <dbReference type="Proteomes" id="UP000807115"/>
    </source>
</evidence>
<reference evidence="1" key="2">
    <citation type="submission" date="2020-10" db="EMBL/GenBank/DDBJ databases">
        <authorList>
            <person name="Cooper E.A."/>
            <person name="Brenton Z.W."/>
            <person name="Flinn B.S."/>
            <person name="Jenkins J."/>
            <person name="Shu S."/>
            <person name="Flowers D."/>
            <person name="Luo F."/>
            <person name="Wang Y."/>
            <person name="Xia P."/>
            <person name="Barry K."/>
            <person name="Daum C."/>
            <person name="Lipzen A."/>
            <person name="Yoshinaga Y."/>
            <person name="Schmutz J."/>
            <person name="Saski C."/>
            <person name="Vermerris W."/>
            <person name="Kresovich S."/>
        </authorList>
    </citation>
    <scope>NUCLEOTIDE SEQUENCE</scope>
</reference>
<name>A0A921QWG3_SORBI</name>
<comment type="caution">
    <text evidence="1">The sequence shown here is derived from an EMBL/GenBank/DDBJ whole genome shotgun (WGS) entry which is preliminary data.</text>
</comment>
<organism evidence="1 2">
    <name type="scientific">Sorghum bicolor</name>
    <name type="common">Sorghum</name>
    <name type="synonym">Sorghum vulgare</name>
    <dbReference type="NCBI Taxonomy" id="4558"/>
    <lineage>
        <taxon>Eukaryota</taxon>
        <taxon>Viridiplantae</taxon>
        <taxon>Streptophyta</taxon>
        <taxon>Embryophyta</taxon>
        <taxon>Tracheophyta</taxon>
        <taxon>Spermatophyta</taxon>
        <taxon>Magnoliopsida</taxon>
        <taxon>Liliopsida</taxon>
        <taxon>Poales</taxon>
        <taxon>Poaceae</taxon>
        <taxon>PACMAD clade</taxon>
        <taxon>Panicoideae</taxon>
        <taxon>Andropogonodae</taxon>
        <taxon>Andropogoneae</taxon>
        <taxon>Sorghinae</taxon>
        <taxon>Sorghum</taxon>
    </lineage>
</organism>
<dbReference type="AlphaFoldDB" id="A0A921QWG3"/>
<dbReference type="Gramene" id="EES08072">
    <property type="protein sequence ID" value="EES08072"/>
    <property type="gene ID" value="SORBI_3005G055700"/>
</dbReference>
<gene>
    <name evidence="1" type="ORF">BDA96_05G057400</name>
</gene>
<proteinExistence type="predicted"/>
<dbReference type="EMBL" id="CM027684">
    <property type="protein sequence ID" value="KAG0528964.1"/>
    <property type="molecule type" value="Genomic_DNA"/>
</dbReference>
<accession>A0A921QWG3</accession>
<dbReference type="Proteomes" id="UP000807115">
    <property type="component" value="Chromosome 5"/>
</dbReference>
<reference evidence="1" key="1">
    <citation type="journal article" date="2019" name="BMC Genomics">
        <title>A new reference genome for Sorghum bicolor reveals high levels of sequence similarity between sweet and grain genotypes: implications for the genetics of sugar metabolism.</title>
        <authorList>
            <person name="Cooper E.A."/>
            <person name="Brenton Z.W."/>
            <person name="Flinn B.S."/>
            <person name="Jenkins J."/>
            <person name="Shu S."/>
            <person name="Flowers D."/>
            <person name="Luo F."/>
            <person name="Wang Y."/>
            <person name="Xia P."/>
            <person name="Barry K."/>
            <person name="Daum C."/>
            <person name="Lipzen A."/>
            <person name="Yoshinaga Y."/>
            <person name="Schmutz J."/>
            <person name="Saski C."/>
            <person name="Vermerris W."/>
            <person name="Kresovich S."/>
        </authorList>
    </citation>
    <scope>NUCLEOTIDE SEQUENCE</scope>
</reference>
<evidence type="ECO:0000313" key="1">
    <source>
        <dbReference type="EMBL" id="KAG0528964.1"/>
    </source>
</evidence>
<protein>
    <submittedName>
        <fullName evidence="1">Uncharacterized protein</fullName>
    </submittedName>
</protein>
<sequence length="113" mass="12898">MAEVAQRPAPWRQMRRGIPAVESSRKDLDMQHNRDLFVTIAKPLPISMVSSMKQKEVEELLQWVEELEQAEAWLLGKKKAAENVSSMAARGGASAASVFFFLHILDFEFHWIT</sequence>